<sequence>MYCRKCKIPLTNDLLELPNRALISEEEGEDYIPQGFFVISDGSYFTNSANQLIINVRDMLNCANHPNPSRLNGCCGLDGTDGPNKICSNGHEVGTEKSDCWMPHAFLIEQDFPISTQE</sequence>
<dbReference type="Proteomes" id="UP001165297">
    <property type="component" value="Unassembled WGS sequence"/>
</dbReference>
<accession>A0ABS8AHI4</accession>
<proteinExistence type="predicted"/>
<protein>
    <submittedName>
        <fullName evidence="1">Uncharacterized protein</fullName>
    </submittedName>
</protein>
<reference evidence="1" key="1">
    <citation type="submission" date="2021-10" db="EMBL/GenBank/DDBJ databases">
        <authorList>
            <person name="Dean J.D."/>
            <person name="Kim M.K."/>
            <person name="Newey C.N."/>
            <person name="Stoker T.S."/>
            <person name="Thompson D.W."/>
            <person name="Grose J.H."/>
        </authorList>
    </citation>
    <scope>NUCLEOTIDE SEQUENCE</scope>
    <source>
        <strain evidence="1">BT635</strain>
    </source>
</reference>
<evidence type="ECO:0000313" key="2">
    <source>
        <dbReference type="Proteomes" id="UP001165297"/>
    </source>
</evidence>
<comment type="caution">
    <text evidence="1">The sequence shown here is derived from an EMBL/GenBank/DDBJ whole genome shotgun (WGS) entry which is preliminary data.</text>
</comment>
<keyword evidence="2" id="KW-1185">Reference proteome</keyword>
<evidence type="ECO:0000313" key="1">
    <source>
        <dbReference type="EMBL" id="MCB2379432.1"/>
    </source>
</evidence>
<name>A0ABS8AHI4_9BACT</name>
<dbReference type="EMBL" id="JAJADQ010000010">
    <property type="protein sequence ID" value="MCB2379432.1"/>
    <property type="molecule type" value="Genomic_DNA"/>
</dbReference>
<gene>
    <name evidence="1" type="ORF">LGH70_17670</name>
</gene>
<dbReference type="RefSeq" id="WP_226188327.1">
    <property type="nucleotide sequence ID" value="NZ_JAJADQ010000010.1"/>
</dbReference>
<organism evidence="1 2">
    <name type="scientific">Hymenobacter nitidus</name>
    <dbReference type="NCBI Taxonomy" id="2880929"/>
    <lineage>
        <taxon>Bacteria</taxon>
        <taxon>Pseudomonadati</taxon>
        <taxon>Bacteroidota</taxon>
        <taxon>Cytophagia</taxon>
        <taxon>Cytophagales</taxon>
        <taxon>Hymenobacteraceae</taxon>
        <taxon>Hymenobacter</taxon>
    </lineage>
</organism>